<protein>
    <submittedName>
        <fullName evidence="1">Uncharacterized protein</fullName>
    </submittedName>
</protein>
<comment type="caution">
    <text evidence="1">The sequence shown here is derived from an EMBL/GenBank/DDBJ whole genome shotgun (WGS) entry which is preliminary data.</text>
</comment>
<evidence type="ECO:0000313" key="2">
    <source>
        <dbReference type="Proteomes" id="UP001295423"/>
    </source>
</evidence>
<gene>
    <name evidence="1" type="ORF">CYCCA115_LOCUS10874</name>
</gene>
<reference evidence="1" key="1">
    <citation type="submission" date="2023-08" db="EMBL/GenBank/DDBJ databases">
        <authorList>
            <person name="Audoor S."/>
            <person name="Bilcke G."/>
        </authorList>
    </citation>
    <scope>NUCLEOTIDE SEQUENCE</scope>
</reference>
<keyword evidence="2" id="KW-1185">Reference proteome</keyword>
<name>A0AAD2JGC9_9STRA</name>
<dbReference type="EMBL" id="CAKOGP040001716">
    <property type="protein sequence ID" value="CAJ1946865.1"/>
    <property type="molecule type" value="Genomic_DNA"/>
</dbReference>
<sequence length="200" mass="22879">MWSGTLKTCPIHPIQAIRIKELKTKDIAILQDLKAIIKDDLRETVLRPKDALGNESIKQVDFQTTDLQEIFKTATLKTIIMLDCITIKTEVKPKAQFLITTIRKRNALFWLELSPKRAKAECLLPQSSMINNSYKANSSNLVNNKKCILLLKTRILQMNCIFQQMIKAIIHMMMPLNITATTMKHIDLHSKTILVHSLTV</sequence>
<proteinExistence type="predicted"/>
<accession>A0AAD2JGC9</accession>
<dbReference type="Proteomes" id="UP001295423">
    <property type="component" value="Unassembled WGS sequence"/>
</dbReference>
<evidence type="ECO:0000313" key="1">
    <source>
        <dbReference type="EMBL" id="CAJ1946865.1"/>
    </source>
</evidence>
<dbReference type="AlphaFoldDB" id="A0AAD2JGC9"/>
<organism evidence="1 2">
    <name type="scientific">Cylindrotheca closterium</name>
    <dbReference type="NCBI Taxonomy" id="2856"/>
    <lineage>
        <taxon>Eukaryota</taxon>
        <taxon>Sar</taxon>
        <taxon>Stramenopiles</taxon>
        <taxon>Ochrophyta</taxon>
        <taxon>Bacillariophyta</taxon>
        <taxon>Bacillariophyceae</taxon>
        <taxon>Bacillariophycidae</taxon>
        <taxon>Bacillariales</taxon>
        <taxon>Bacillariaceae</taxon>
        <taxon>Cylindrotheca</taxon>
    </lineage>
</organism>